<dbReference type="EMBL" id="DAAFQC010000033">
    <property type="protein sequence ID" value="HAB1049635.1"/>
    <property type="molecule type" value="Genomic_DNA"/>
</dbReference>
<dbReference type="InterPro" id="IPR001387">
    <property type="entry name" value="Cro/C1-type_HTH"/>
</dbReference>
<evidence type="ECO:0000313" key="3">
    <source>
        <dbReference type="EMBL" id="HAB1049635.1"/>
    </source>
</evidence>
<reference evidence="7" key="2">
    <citation type="submission" date="2019-10" db="EMBL/GenBank/DDBJ databases">
        <authorList>
            <consortium name="NCBI Pathogen Detection Project"/>
        </authorList>
    </citation>
    <scope>NUCLEOTIDE SEQUENCE</scope>
    <source>
        <strain evidence="7">Salmonella enterica</strain>
    </source>
</reference>
<dbReference type="SUPFAM" id="SSF47413">
    <property type="entry name" value="lambda repressor-like DNA-binding domains"/>
    <property type="match status" value="1"/>
</dbReference>
<dbReference type="EMBL" id="DAAHBM010000019">
    <property type="protein sequence ID" value="HAB5430545.1"/>
    <property type="molecule type" value="Genomic_DNA"/>
</dbReference>
<dbReference type="CDD" id="cd00093">
    <property type="entry name" value="HTH_XRE"/>
    <property type="match status" value="1"/>
</dbReference>
<proteinExistence type="predicted"/>
<evidence type="ECO:0000259" key="1">
    <source>
        <dbReference type="PROSITE" id="PS50943"/>
    </source>
</evidence>
<dbReference type="EMBL" id="DAAHFY010000017">
    <property type="protein sequence ID" value="HAB5955656.1"/>
    <property type="molecule type" value="Genomic_DNA"/>
</dbReference>
<gene>
    <name evidence="2" type="ORF">GB000_19410</name>
    <name evidence="5" type="ORF">GB225_21170</name>
    <name evidence="4" type="ORF">GB530_19190</name>
    <name evidence="7" type="ORF">GBV52_20930</name>
    <name evidence="3" type="ORF">GBW39_23045</name>
    <name evidence="6" type="ORF">GBW51_22610</name>
</gene>
<dbReference type="PROSITE" id="PS50943">
    <property type="entry name" value="HTH_CROC1"/>
    <property type="match status" value="1"/>
</dbReference>
<dbReference type="Pfam" id="PF01381">
    <property type="entry name" value="HTH_3"/>
    <property type="match status" value="1"/>
</dbReference>
<dbReference type="AlphaFoldDB" id="A0A6Y4VY45"/>
<reference evidence="7" key="1">
    <citation type="journal article" date="2018" name="Genome Biol.">
        <title>SKESA: strategic k-mer extension for scrupulous assemblies.</title>
        <authorList>
            <person name="Souvorov A."/>
            <person name="Agarwala R."/>
            <person name="Lipman D.J."/>
        </authorList>
    </citation>
    <scope>NUCLEOTIDE SEQUENCE</scope>
    <source>
        <strain evidence="7">Salmonella enterica</strain>
    </source>
</reference>
<protein>
    <submittedName>
        <fullName evidence="7">Helix-turn-helix domain-containing protein</fullName>
    </submittedName>
</protein>
<evidence type="ECO:0000313" key="2">
    <source>
        <dbReference type="EMBL" id="HAB0991130.1"/>
    </source>
</evidence>
<accession>A0A6Y4VY45</accession>
<sequence>MNNQFPIKTLNQLRPVLIGFRKIKGFTQKDVSERLGVTQQTYARLEANPASASIDRLYKVFSILGVEITLSSISPSPFISHTEMRGAFDSTPARREKWLLLEVC</sequence>
<dbReference type="EMBL" id="DAAFPU010000063">
    <property type="protein sequence ID" value="HAB0991130.1"/>
    <property type="molecule type" value="Genomic_DNA"/>
</dbReference>
<dbReference type="InterPro" id="IPR010982">
    <property type="entry name" value="Lambda_DNA-bd_dom_sf"/>
</dbReference>
<dbReference type="GO" id="GO:0003677">
    <property type="term" value="F:DNA binding"/>
    <property type="evidence" value="ECO:0007669"/>
    <property type="project" value="InterPro"/>
</dbReference>
<evidence type="ECO:0000313" key="5">
    <source>
        <dbReference type="EMBL" id="HAB5430545.1"/>
    </source>
</evidence>
<dbReference type="Gene3D" id="1.10.260.40">
    <property type="entry name" value="lambda repressor-like DNA-binding domains"/>
    <property type="match status" value="1"/>
</dbReference>
<evidence type="ECO:0000313" key="4">
    <source>
        <dbReference type="EMBL" id="HAB5117112.1"/>
    </source>
</evidence>
<evidence type="ECO:0000313" key="7">
    <source>
        <dbReference type="EMBL" id="HAB5955656.1"/>
    </source>
</evidence>
<evidence type="ECO:0000313" key="6">
    <source>
        <dbReference type="EMBL" id="HAB5740613.1"/>
    </source>
</evidence>
<organism evidence="7">
    <name type="scientific">Salmonella enterica I</name>
    <dbReference type="NCBI Taxonomy" id="59201"/>
    <lineage>
        <taxon>Bacteria</taxon>
        <taxon>Pseudomonadati</taxon>
        <taxon>Pseudomonadota</taxon>
        <taxon>Gammaproteobacteria</taxon>
        <taxon>Enterobacterales</taxon>
        <taxon>Enterobacteriaceae</taxon>
        <taxon>Salmonella</taxon>
    </lineage>
</organism>
<comment type="caution">
    <text evidence="7">The sequence shown here is derived from an EMBL/GenBank/DDBJ whole genome shotgun (WGS) entry which is preliminary data.</text>
</comment>
<dbReference type="EMBL" id="DAAGYV010000056">
    <property type="protein sequence ID" value="HAB5117112.1"/>
    <property type="molecule type" value="Genomic_DNA"/>
</dbReference>
<dbReference type="SMART" id="SM00530">
    <property type="entry name" value="HTH_XRE"/>
    <property type="match status" value="1"/>
</dbReference>
<feature type="domain" description="HTH cro/C1-type" evidence="1">
    <location>
        <begin position="17"/>
        <end position="71"/>
    </location>
</feature>
<dbReference type="EMBL" id="DAAHEC010000027">
    <property type="protein sequence ID" value="HAB5740613.1"/>
    <property type="molecule type" value="Genomic_DNA"/>
</dbReference>
<name>A0A6Y4VY45_SALET</name>